<feature type="transmembrane region" description="Helical" evidence="7">
    <location>
        <begin position="104"/>
        <end position="123"/>
    </location>
</feature>
<dbReference type="Pfam" id="PF00924">
    <property type="entry name" value="MS_channel_2nd"/>
    <property type="match status" value="1"/>
</dbReference>
<feature type="transmembrane region" description="Helical" evidence="7">
    <location>
        <begin position="31"/>
        <end position="53"/>
    </location>
</feature>
<dbReference type="PANTHER" id="PTHR30460:SF0">
    <property type="entry name" value="MODERATE CONDUCTANCE MECHANOSENSITIVE CHANNEL YBIO"/>
    <property type="match status" value="1"/>
</dbReference>
<evidence type="ECO:0000259" key="9">
    <source>
        <dbReference type="Pfam" id="PF21082"/>
    </source>
</evidence>
<comment type="subcellular location">
    <subcellularLocation>
        <location evidence="1">Cell membrane</location>
        <topology evidence="1">Multi-pass membrane protein</topology>
    </subcellularLocation>
</comment>
<dbReference type="AlphaFoldDB" id="A0A1H9UPQ1"/>
<protein>
    <submittedName>
        <fullName evidence="11">Small conductance mechanosensitive channel</fullName>
    </submittedName>
</protein>
<proteinExistence type="inferred from homology"/>
<evidence type="ECO:0000256" key="7">
    <source>
        <dbReference type="SAM" id="Phobius"/>
    </source>
</evidence>
<keyword evidence="12" id="KW-1185">Reference proteome</keyword>
<dbReference type="PANTHER" id="PTHR30460">
    <property type="entry name" value="MODERATE CONDUCTANCE MECHANOSENSITIVE CHANNEL YBIO"/>
    <property type="match status" value="1"/>
</dbReference>
<gene>
    <name evidence="11" type="ORF">SAMN05216199_2039</name>
</gene>
<evidence type="ECO:0000256" key="4">
    <source>
        <dbReference type="ARBA" id="ARBA00022692"/>
    </source>
</evidence>
<dbReference type="Gene3D" id="3.30.70.100">
    <property type="match status" value="1"/>
</dbReference>
<feature type="domain" description="Mechanosensitive ion channel MscS" evidence="8">
    <location>
        <begin position="150"/>
        <end position="211"/>
    </location>
</feature>
<evidence type="ECO:0000313" key="11">
    <source>
        <dbReference type="EMBL" id="SES11301.1"/>
    </source>
</evidence>
<dbReference type="SUPFAM" id="SSF82689">
    <property type="entry name" value="Mechanosensitive channel protein MscS (YggB), C-terminal domain"/>
    <property type="match status" value="1"/>
</dbReference>
<dbReference type="InterPro" id="IPR049278">
    <property type="entry name" value="MS_channel_C"/>
</dbReference>
<keyword evidence="4 7" id="KW-0812">Transmembrane</keyword>
<dbReference type="InterPro" id="IPR011014">
    <property type="entry name" value="MscS_channel_TM-2"/>
</dbReference>
<keyword evidence="3" id="KW-1003">Cell membrane</keyword>
<evidence type="ECO:0000256" key="3">
    <source>
        <dbReference type="ARBA" id="ARBA00022475"/>
    </source>
</evidence>
<dbReference type="InterPro" id="IPR023408">
    <property type="entry name" value="MscS_beta-dom_sf"/>
</dbReference>
<dbReference type="SUPFAM" id="SSF82861">
    <property type="entry name" value="Mechanosensitive channel protein MscS (YggB), transmembrane region"/>
    <property type="match status" value="1"/>
</dbReference>
<feature type="domain" description="Mechanosensitive ion channel MscS C-terminal" evidence="9">
    <location>
        <begin position="221"/>
        <end position="305"/>
    </location>
</feature>
<evidence type="ECO:0000256" key="5">
    <source>
        <dbReference type="ARBA" id="ARBA00022989"/>
    </source>
</evidence>
<evidence type="ECO:0000256" key="1">
    <source>
        <dbReference type="ARBA" id="ARBA00004651"/>
    </source>
</evidence>
<dbReference type="EMBL" id="FOHB01000003">
    <property type="protein sequence ID" value="SES11301.1"/>
    <property type="molecule type" value="Genomic_DNA"/>
</dbReference>
<dbReference type="InterPro" id="IPR010920">
    <property type="entry name" value="LSM_dom_sf"/>
</dbReference>
<dbReference type="Pfam" id="PF21082">
    <property type="entry name" value="MS_channel_3rd"/>
    <property type="match status" value="1"/>
</dbReference>
<comment type="similarity">
    <text evidence="2">Belongs to the MscS (TC 1.A.23) family.</text>
</comment>
<dbReference type="InterPro" id="IPR045276">
    <property type="entry name" value="YbiO_bact"/>
</dbReference>
<organism evidence="11 12">
    <name type="scientific">Pedococcus cremeus</name>
    <dbReference type="NCBI Taxonomy" id="587636"/>
    <lineage>
        <taxon>Bacteria</taxon>
        <taxon>Bacillati</taxon>
        <taxon>Actinomycetota</taxon>
        <taxon>Actinomycetes</taxon>
        <taxon>Micrococcales</taxon>
        <taxon>Intrasporangiaceae</taxon>
        <taxon>Pedococcus</taxon>
    </lineage>
</organism>
<evidence type="ECO:0000256" key="2">
    <source>
        <dbReference type="ARBA" id="ARBA00008017"/>
    </source>
</evidence>
<dbReference type="Gene3D" id="1.10.287.1260">
    <property type="match status" value="1"/>
</dbReference>
<dbReference type="InterPro" id="IPR006685">
    <property type="entry name" value="MscS_channel_2nd"/>
</dbReference>
<dbReference type="GO" id="GO:0005886">
    <property type="term" value="C:plasma membrane"/>
    <property type="evidence" value="ECO:0007669"/>
    <property type="project" value="UniProtKB-SubCell"/>
</dbReference>
<feature type="transmembrane region" description="Helical" evidence="7">
    <location>
        <begin position="129"/>
        <end position="151"/>
    </location>
</feature>
<evidence type="ECO:0000259" key="8">
    <source>
        <dbReference type="Pfam" id="PF00924"/>
    </source>
</evidence>
<dbReference type="Pfam" id="PF21088">
    <property type="entry name" value="MS_channel_1st"/>
    <property type="match status" value="1"/>
</dbReference>
<name>A0A1H9UPQ1_9MICO</name>
<dbReference type="Gene3D" id="2.30.30.60">
    <property type="match status" value="1"/>
</dbReference>
<dbReference type="STRING" id="587636.SAMN05216199_2039"/>
<reference evidence="12" key="1">
    <citation type="submission" date="2016-10" db="EMBL/GenBank/DDBJ databases">
        <authorList>
            <person name="Varghese N."/>
            <person name="Submissions S."/>
        </authorList>
    </citation>
    <scope>NUCLEOTIDE SEQUENCE [LARGE SCALE GENOMIC DNA]</scope>
    <source>
        <strain evidence="12">CGMCC 1.6963</strain>
    </source>
</reference>
<dbReference type="SUPFAM" id="SSF50182">
    <property type="entry name" value="Sm-like ribonucleoproteins"/>
    <property type="match status" value="1"/>
</dbReference>
<dbReference type="InterPro" id="IPR011066">
    <property type="entry name" value="MscS_channel_C_sf"/>
</dbReference>
<dbReference type="InterPro" id="IPR049142">
    <property type="entry name" value="MS_channel_1st"/>
</dbReference>
<dbReference type="FunFam" id="2.30.30.60:FF:000001">
    <property type="entry name" value="MscS Mechanosensitive ion channel"/>
    <property type="match status" value="1"/>
</dbReference>
<keyword evidence="5 7" id="KW-1133">Transmembrane helix</keyword>
<feature type="domain" description="Mechanosensitive ion channel transmembrane helices 2/3" evidence="10">
    <location>
        <begin position="107"/>
        <end position="148"/>
    </location>
</feature>
<evidence type="ECO:0000259" key="10">
    <source>
        <dbReference type="Pfam" id="PF21088"/>
    </source>
</evidence>
<dbReference type="GO" id="GO:0008381">
    <property type="term" value="F:mechanosensitive monoatomic ion channel activity"/>
    <property type="evidence" value="ECO:0007669"/>
    <property type="project" value="InterPro"/>
</dbReference>
<dbReference type="FunFam" id="3.30.70.100:FF:000018">
    <property type="entry name" value="MscS mechanosensitive ion channel"/>
    <property type="match status" value="1"/>
</dbReference>
<dbReference type="Proteomes" id="UP000199019">
    <property type="component" value="Unassembled WGS sequence"/>
</dbReference>
<sequence length="318" mass="34376">MGTMARMTLSLVLDQVVESLSAVTPESVWEWFTGWPLMVLVTLLAAVVVRWMLNRSIDRVVDVTLAKADARREKQGGRASRVLNSATGIAHERHKQRTLTMGSLLRNVVTIAVTLITALTIMSTLGIDLAPVLATAGVGGVALGFGAQSLVKDFLSGIFMILEDQYGVGDIVDTGEAVGTVEEVSLRVTRLRDGSGVVWYVRNGEIIRIGNKSQGWSTALVDIPVSYAENLEKVIPLIRDVVHRLDEEPEWKDKLLDEPQVLGVESVSGTAVTIRVLAKTAPEQQYGVSREIRERVKAAFDAAGVQGPPLAPFGPAGR</sequence>
<evidence type="ECO:0000256" key="6">
    <source>
        <dbReference type="ARBA" id="ARBA00023136"/>
    </source>
</evidence>
<evidence type="ECO:0000313" key="12">
    <source>
        <dbReference type="Proteomes" id="UP000199019"/>
    </source>
</evidence>
<accession>A0A1H9UPQ1</accession>
<keyword evidence="6 7" id="KW-0472">Membrane</keyword>